<evidence type="ECO:0000256" key="3">
    <source>
        <dbReference type="ARBA" id="ARBA00022519"/>
    </source>
</evidence>
<reference evidence="14 15" key="1">
    <citation type="submission" date="2016-07" db="EMBL/GenBank/DDBJ databases">
        <title>Genome analysis of Flavihumibacter stibioxidans YS-17.</title>
        <authorList>
            <person name="Shi K."/>
            <person name="Han Y."/>
            <person name="Wang G."/>
        </authorList>
    </citation>
    <scope>NUCLEOTIDE SEQUENCE [LARGE SCALE GENOMIC DNA]</scope>
    <source>
        <strain evidence="14 15">YS-17</strain>
    </source>
</reference>
<feature type="domain" description="PpiC" evidence="13">
    <location>
        <begin position="349"/>
        <end position="448"/>
    </location>
</feature>
<dbReference type="EMBL" id="MBUA01000029">
    <property type="protein sequence ID" value="MBC6492835.1"/>
    <property type="molecule type" value="Genomic_DNA"/>
</dbReference>
<keyword evidence="15" id="KW-1185">Reference proteome</keyword>
<comment type="subcellular location">
    <subcellularLocation>
        <location evidence="1">Cell inner membrane</location>
        <topology evidence="1">Single-pass type II membrane protein</topology>
        <orientation evidence="1">Periplasmic side</orientation>
    </subcellularLocation>
</comment>
<organism evidence="14 15">
    <name type="scientific">Flavihumibacter stibioxidans</name>
    <dbReference type="NCBI Taxonomy" id="1834163"/>
    <lineage>
        <taxon>Bacteria</taxon>
        <taxon>Pseudomonadati</taxon>
        <taxon>Bacteroidota</taxon>
        <taxon>Chitinophagia</taxon>
        <taxon>Chitinophagales</taxon>
        <taxon>Chitinophagaceae</taxon>
        <taxon>Flavihumibacter</taxon>
    </lineage>
</organism>
<evidence type="ECO:0000259" key="13">
    <source>
        <dbReference type="PROSITE" id="PS50198"/>
    </source>
</evidence>
<dbReference type="Gene3D" id="1.10.4030.10">
    <property type="entry name" value="Porin chaperone SurA, peptide-binding domain"/>
    <property type="match status" value="1"/>
</dbReference>
<proteinExistence type="inferred from homology"/>
<evidence type="ECO:0000256" key="9">
    <source>
        <dbReference type="ARBA" id="ARBA00040743"/>
    </source>
</evidence>
<dbReference type="Proteomes" id="UP000765802">
    <property type="component" value="Unassembled WGS sequence"/>
</dbReference>
<dbReference type="PANTHER" id="PTHR47529:SF1">
    <property type="entry name" value="PERIPLASMIC CHAPERONE PPID"/>
    <property type="match status" value="1"/>
</dbReference>
<protein>
    <recommendedName>
        <fullName evidence="9">Periplasmic chaperone PpiD</fullName>
    </recommendedName>
    <alternativeName>
        <fullName evidence="10">Periplasmic folding chaperone</fullName>
    </alternativeName>
</protein>
<dbReference type="InterPro" id="IPR046357">
    <property type="entry name" value="PPIase_dom_sf"/>
</dbReference>
<keyword evidence="4 12" id="KW-0812">Transmembrane</keyword>
<sequence length="704" mass="77239">MSIIQNIRDKAAWLVFIVIALSLLGFLLMDAFVGGRGRGGLFGGNNTTIGSVNGEKIDYVDFQKRVQMVEDQYQQQGYPMNEMMRQNVQEQVWNQVIEENVLEEEYEKLGLTVTPKELEDILFGANPPQDLRQQFTNEQGVYDVNAAKAAIAELRKQKDNPMAKNFSDNYLPALMDARKREKYASLLGNTFYVPKWMAEKMISDNSQLASMSFVAVPYNTVSDSAAEVKVTDADITDFINKHKEEFKQEASRSITYVSFSAAPTAADSSAVKTGLENLRTEFATAADPAAFLVRNNSDLPYFDGFVLKSKLQVPNADTIRSMADGSVFGPYLDGGSYVVAKMIGKRNLPDSVKCRHILVSSQTNTDSVAKARIDSIETAIRGGADFAALAAKYSEDPGSKDKGGEYDFASQQFGSLAKEFAEVIFYGVTGDKKVVKTSFGYHYIEVLNQKNFEPAYKIAYLSRPIVPSVETENVASGAANQFAGESRNAKAFDENATKKTLTKLIAQDIKPNDIMIAGLGSSRQLVRWINEAKPGDVSEPFNIDDKYVVAMLTEINKEGVMSAAKARPQVEFLIRNNKKAEVISKKIGASNSLEAIATATQQAVLRSDSVRFASPFIPNVGQEPKVIGAAFNKANQSKISAPITGNAAVFVIKTENISAMPDGGINAETQRNAMMQQMRQSAGFRAMDALRKAANVKDDRAKIL</sequence>
<dbReference type="InterPro" id="IPR000297">
    <property type="entry name" value="PPIase_PpiC"/>
</dbReference>
<evidence type="ECO:0000256" key="10">
    <source>
        <dbReference type="ARBA" id="ARBA00042775"/>
    </source>
</evidence>
<keyword evidence="3" id="KW-0997">Cell inner membrane</keyword>
<keyword evidence="2" id="KW-1003">Cell membrane</keyword>
<dbReference type="PANTHER" id="PTHR47529">
    <property type="entry name" value="PEPTIDYL-PROLYL CIS-TRANS ISOMERASE D"/>
    <property type="match status" value="1"/>
</dbReference>
<accession>A0ABR7MDI5</accession>
<evidence type="ECO:0000313" key="15">
    <source>
        <dbReference type="Proteomes" id="UP000765802"/>
    </source>
</evidence>
<evidence type="ECO:0000256" key="11">
    <source>
        <dbReference type="PROSITE-ProRule" id="PRU00278"/>
    </source>
</evidence>
<evidence type="ECO:0000256" key="8">
    <source>
        <dbReference type="ARBA" id="ARBA00038408"/>
    </source>
</evidence>
<evidence type="ECO:0000256" key="2">
    <source>
        <dbReference type="ARBA" id="ARBA00022475"/>
    </source>
</evidence>
<keyword evidence="6 12" id="KW-0472">Membrane</keyword>
<dbReference type="Gene3D" id="3.10.50.40">
    <property type="match status" value="1"/>
</dbReference>
<evidence type="ECO:0000256" key="6">
    <source>
        <dbReference type="ARBA" id="ARBA00023136"/>
    </source>
</evidence>
<evidence type="ECO:0000256" key="12">
    <source>
        <dbReference type="SAM" id="Phobius"/>
    </source>
</evidence>
<keyword evidence="11" id="KW-0697">Rotamase</keyword>
<dbReference type="InterPro" id="IPR052029">
    <property type="entry name" value="PpiD_chaperone"/>
</dbReference>
<evidence type="ECO:0000256" key="1">
    <source>
        <dbReference type="ARBA" id="ARBA00004382"/>
    </source>
</evidence>
<comment type="caution">
    <text evidence="14">The sequence shown here is derived from an EMBL/GenBank/DDBJ whole genome shotgun (WGS) entry which is preliminary data.</text>
</comment>
<dbReference type="SUPFAM" id="SSF109998">
    <property type="entry name" value="Triger factor/SurA peptide-binding domain-like"/>
    <property type="match status" value="1"/>
</dbReference>
<dbReference type="PROSITE" id="PS50198">
    <property type="entry name" value="PPIC_PPIASE_2"/>
    <property type="match status" value="1"/>
</dbReference>
<keyword evidence="11" id="KW-0413">Isomerase</keyword>
<keyword evidence="5 12" id="KW-1133">Transmembrane helix</keyword>
<dbReference type="RefSeq" id="WP_187258146.1">
    <property type="nucleotide sequence ID" value="NZ_JBHULF010000019.1"/>
</dbReference>
<evidence type="ECO:0000313" key="14">
    <source>
        <dbReference type="EMBL" id="MBC6492835.1"/>
    </source>
</evidence>
<dbReference type="Pfam" id="PF13616">
    <property type="entry name" value="Rotamase_3"/>
    <property type="match status" value="1"/>
</dbReference>
<gene>
    <name evidence="14" type="ORF">BC349_17395</name>
</gene>
<feature type="transmembrane region" description="Helical" evidence="12">
    <location>
        <begin position="12"/>
        <end position="33"/>
    </location>
</feature>
<dbReference type="InterPro" id="IPR027304">
    <property type="entry name" value="Trigger_fact/SurA_dom_sf"/>
</dbReference>
<evidence type="ECO:0000256" key="7">
    <source>
        <dbReference type="ARBA" id="ARBA00023186"/>
    </source>
</evidence>
<evidence type="ECO:0000256" key="5">
    <source>
        <dbReference type="ARBA" id="ARBA00022989"/>
    </source>
</evidence>
<comment type="similarity">
    <text evidence="8">Belongs to the PpiD chaperone family.</text>
</comment>
<dbReference type="SUPFAM" id="SSF54534">
    <property type="entry name" value="FKBP-like"/>
    <property type="match status" value="1"/>
</dbReference>
<evidence type="ECO:0000256" key="4">
    <source>
        <dbReference type="ARBA" id="ARBA00022692"/>
    </source>
</evidence>
<keyword evidence="7" id="KW-0143">Chaperone</keyword>
<name>A0ABR7MDI5_9BACT</name>
<dbReference type="Pfam" id="PF13623">
    <property type="entry name" value="SurA_N_2"/>
    <property type="match status" value="1"/>
</dbReference>